<dbReference type="eggNOG" id="ENOG5030456">
    <property type="taxonomic scope" value="Bacteria"/>
</dbReference>
<comment type="caution">
    <text evidence="1">The sequence shown here is derived from an EMBL/GenBank/DDBJ whole genome shotgun (WGS) entry which is preliminary data.</text>
</comment>
<dbReference type="EMBL" id="ADLW01000002">
    <property type="protein sequence ID" value="EGK04959.1"/>
    <property type="molecule type" value="Genomic_DNA"/>
</dbReference>
<dbReference type="Proteomes" id="UP000006420">
    <property type="component" value="Unassembled WGS sequence"/>
</dbReference>
<dbReference type="HOGENOM" id="CLU_108966_0_0_10"/>
<proteinExistence type="predicted"/>
<sequence length="218" mass="25651">MKRAIIICEGPTEQSFCNDVLMPYFSQLEIYLEVPTIKKTGGGIVGWEALKYQIEKYLKQDTSAFVTTLIDYYGLYAHHKYPKWDEAERETNRVERMYILEEGMKNNIREDIRNRFIPYIQLHEFESILFSDIGVFDRNFEEEEFLNYEYLVSTINDNPNPELINNGITTAPSKRLENSIKGYKKVIYGALLAHDIGLITIRQKCSHFNNWIEQLENI</sequence>
<name>F8WXK3_9BACT</name>
<dbReference type="STRING" id="742767.HMPREF9456_00712"/>
<evidence type="ECO:0000313" key="1">
    <source>
        <dbReference type="EMBL" id="EGK04959.1"/>
    </source>
</evidence>
<protein>
    <recommendedName>
        <fullName evidence="3">DUF4276 family protein</fullName>
    </recommendedName>
</protein>
<dbReference type="Pfam" id="PF14103">
    <property type="entry name" value="DUF4276"/>
    <property type="match status" value="1"/>
</dbReference>
<evidence type="ECO:0000313" key="2">
    <source>
        <dbReference type="Proteomes" id="UP000006420"/>
    </source>
</evidence>
<keyword evidence="2" id="KW-1185">Reference proteome</keyword>
<gene>
    <name evidence="1" type="ORF">HMPREF9456_00712</name>
</gene>
<dbReference type="AlphaFoldDB" id="F8WXK3"/>
<accession>F8WXK3</accession>
<reference evidence="1 2" key="1">
    <citation type="submission" date="2011-04" db="EMBL/GenBank/DDBJ databases">
        <title>The Genome Sequence of Dysgonomonas mossii DSM 22836.</title>
        <authorList>
            <consortium name="The Broad Institute Genome Sequencing Platform"/>
            <person name="Earl A."/>
            <person name="Ward D."/>
            <person name="Feldgarden M."/>
            <person name="Gevers D."/>
            <person name="Pudlo N."/>
            <person name="Martens E."/>
            <person name="Allen-Vercoe E."/>
            <person name="Young S.K."/>
            <person name="Zeng Q."/>
            <person name="Gargeya S."/>
            <person name="Fitzgerald M."/>
            <person name="Haas B."/>
            <person name="Abouelleil A."/>
            <person name="Alvarado L."/>
            <person name="Arachchi H.M."/>
            <person name="Berlin A."/>
            <person name="Brown A."/>
            <person name="Chapman S.B."/>
            <person name="Chen Z."/>
            <person name="Dunbar C."/>
            <person name="Freedman E."/>
            <person name="Gearin G."/>
            <person name="Gellesch M."/>
            <person name="Goldberg J."/>
            <person name="Griggs A."/>
            <person name="Gujja S."/>
            <person name="Heiman D."/>
            <person name="Howarth C."/>
            <person name="Larson L."/>
            <person name="Lui A."/>
            <person name="MacDonald P.J.P."/>
            <person name="Mehta T."/>
            <person name="Montmayeur A."/>
            <person name="Murphy C."/>
            <person name="Neiman D."/>
            <person name="Pearson M."/>
            <person name="Priest M."/>
            <person name="Roberts A."/>
            <person name="Saif S."/>
            <person name="Shea T."/>
            <person name="Shenoy N."/>
            <person name="Sisk P."/>
            <person name="Stolte C."/>
            <person name="Sykes S."/>
            <person name="Yandava C."/>
            <person name="Wortman J."/>
            <person name="Nusbaum C."/>
            <person name="Birren B."/>
        </authorList>
    </citation>
    <scope>NUCLEOTIDE SEQUENCE [LARGE SCALE GENOMIC DNA]</scope>
    <source>
        <strain evidence="1 2">DSM 22836</strain>
    </source>
</reference>
<dbReference type="GeneID" id="78081392"/>
<evidence type="ECO:0008006" key="3">
    <source>
        <dbReference type="Google" id="ProtNLM"/>
    </source>
</evidence>
<dbReference type="OrthoDB" id="9801478at2"/>
<dbReference type="InterPro" id="IPR025455">
    <property type="entry name" value="DUF4276"/>
</dbReference>
<organism evidence="1 2">
    <name type="scientific">Dysgonomonas mossii DSM 22836</name>
    <dbReference type="NCBI Taxonomy" id="742767"/>
    <lineage>
        <taxon>Bacteria</taxon>
        <taxon>Pseudomonadati</taxon>
        <taxon>Bacteroidota</taxon>
        <taxon>Bacteroidia</taxon>
        <taxon>Bacteroidales</taxon>
        <taxon>Dysgonomonadaceae</taxon>
        <taxon>Dysgonomonas</taxon>
    </lineage>
</organism>
<dbReference type="RefSeq" id="WP_006842083.1">
    <property type="nucleotide sequence ID" value="NZ_AQWJ01000001.1"/>
</dbReference>